<feature type="region of interest" description="Disordered" evidence="1">
    <location>
        <begin position="1"/>
        <end position="28"/>
    </location>
</feature>
<dbReference type="Pfam" id="PF07950">
    <property type="entry name" value="MCP1_TM"/>
    <property type="match status" value="1"/>
</dbReference>
<evidence type="ECO:0000256" key="2">
    <source>
        <dbReference type="SAM" id="Phobius"/>
    </source>
</evidence>
<reference evidence="4 5" key="1">
    <citation type="submission" date="2017-04" db="EMBL/GenBank/DDBJ databases">
        <title>Genome sequencing of [Candida] sorbophila.</title>
        <authorList>
            <person name="Ahn J.O."/>
        </authorList>
    </citation>
    <scope>NUCLEOTIDE SEQUENCE [LARGE SCALE GENOMIC DNA]</scope>
    <source>
        <strain evidence="4 5">DS02</strain>
    </source>
</reference>
<feature type="transmembrane region" description="Helical" evidence="2">
    <location>
        <begin position="122"/>
        <end position="145"/>
    </location>
</feature>
<dbReference type="EMBL" id="NDIQ01000001">
    <property type="protein sequence ID" value="PRT53787.1"/>
    <property type="molecule type" value="Genomic_DNA"/>
</dbReference>
<dbReference type="PANTHER" id="PTHR38409:SF1">
    <property type="entry name" value="MITOCHONDRIAL ADAPTER PROTEIN MCP1"/>
    <property type="match status" value="1"/>
</dbReference>
<gene>
    <name evidence="4" type="ORF">B9G98_01407</name>
</gene>
<keyword evidence="2" id="KW-0812">Transmembrane</keyword>
<dbReference type="PANTHER" id="PTHR38409">
    <property type="entry name" value="MDM10-COMPLEMENTING PROTEIN 1"/>
    <property type="match status" value="1"/>
</dbReference>
<dbReference type="STRING" id="45607.A0A2T0FFN9"/>
<accession>A0A2T0FFN9</accession>
<evidence type="ECO:0000259" key="3">
    <source>
        <dbReference type="Pfam" id="PF07950"/>
    </source>
</evidence>
<evidence type="ECO:0000313" key="5">
    <source>
        <dbReference type="Proteomes" id="UP000238350"/>
    </source>
</evidence>
<organism evidence="4 5">
    <name type="scientific">Wickerhamiella sorbophila</name>
    <dbReference type="NCBI Taxonomy" id="45607"/>
    <lineage>
        <taxon>Eukaryota</taxon>
        <taxon>Fungi</taxon>
        <taxon>Dikarya</taxon>
        <taxon>Ascomycota</taxon>
        <taxon>Saccharomycotina</taxon>
        <taxon>Dipodascomycetes</taxon>
        <taxon>Dipodascales</taxon>
        <taxon>Trichomonascaceae</taxon>
        <taxon>Wickerhamiella</taxon>
    </lineage>
</organism>
<proteinExistence type="predicted"/>
<comment type="caution">
    <text evidence="4">The sequence shown here is derived from an EMBL/GenBank/DDBJ whole genome shotgun (WGS) entry which is preliminary data.</text>
</comment>
<feature type="transmembrane region" description="Helical" evidence="2">
    <location>
        <begin position="46"/>
        <end position="67"/>
    </location>
</feature>
<dbReference type="InterPro" id="IPR039960">
    <property type="entry name" value="MCP1"/>
</dbReference>
<keyword evidence="2" id="KW-0472">Membrane</keyword>
<feature type="transmembrane region" description="Helical" evidence="2">
    <location>
        <begin position="91"/>
        <end position="110"/>
    </location>
</feature>
<feature type="domain" description="Mitochondrial adapter protein MCP1 transmembrane" evidence="3">
    <location>
        <begin position="139"/>
        <end position="203"/>
    </location>
</feature>
<dbReference type="InterPro" id="IPR012472">
    <property type="entry name" value="MCP1_TM"/>
</dbReference>
<evidence type="ECO:0000313" key="4">
    <source>
        <dbReference type="EMBL" id="PRT53787.1"/>
    </source>
</evidence>
<dbReference type="Proteomes" id="UP000238350">
    <property type="component" value="Unassembled WGS sequence"/>
</dbReference>
<keyword evidence="5" id="KW-1185">Reference proteome</keyword>
<protein>
    <recommendedName>
        <fullName evidence="3">Mitochondrial adapter protein MCP1 transmembrane domain-containing protein</fullName>
    </recommendedName>
</protein>
<dbReference type="AlphaFoldDB" id="A0A2T0FFN9"/>
<dbReference type="GO" id="GO:0055088">
    <property type="term" value="P:lipid homeostasis"/>
    <property type="evidence" value="ECO:0007669"/>
    <property type="project" value="InterPro"/>
</dbReference>
<feature type="transmembrane region" description="Helical" evidence="2">
    <location>
        <begin position="165"/>
        <end position="189"/>
    </location>
</feature>
<dbReference type="GeneID" id="36515156"/>
<dbReference type="GO" id="GO:0005741">
    <property type="term" value="C:mitochondrial outer membrane"/>
    <property type="evidence" value="ECO:0007669"/>
    <property type="project" value="TreeGrafter"/>
</dbReference>
<dbReference type="OrthoDB" id="10259513at2759"/>
<keyword evidence="2" id="KW-1133">Transmembrane helix</keyword>
<name>A0A2T0FFN9_9ASCO</name>
<sequence>MLGEVAPEPVSGTPPNDDPDSTKPSPKARTWNRIIQGLKAAQKYSAIGFTAFAGLHLTSTIVLPALVSVDAGNAALMAGRTLYQSSLGEPLWVYGSLLLHITSGLILHARRVYIAKTRHGRWICGLTPTITSGLILTVLASSHLYATRLKPTMALGDSSLISLDFITWALKDNIWVTGSAIILLSFVFFDHALRGVDYWYRLGIKYYRNAIVGAMVGLTALSLARIRAAPDVTGWIASQYQLAH</sequence>
<feature type="transmembrane region" description="Helical" evidence="2">
    <location>
        <begin position="210"/>
        <end position="228"/>
    </location>
</feature>
<dbReference type="GO" id="GO:0007005">
    <property type="term" value="P:mitochondrion organization"/>
    <property type="evidence" value="ECO:0007669"/>
    <property type="project" value="TreeGrafter"/>
</dbReference>
<dbReference type="RefSeq" id="XP_024663733.1">
    <property type="nucleotide sequence ID" value="XM_024807965.1"/>
</dbReference>
<evidence type="ECO:0000256" key="1">
    <source>
        <dbReference type="SAM" id="MobiDB-lite"/>
    </source>
</evidence>